<keyword evidence="2" id="KW-1185">Reference proteome</keyword>
<sequence length="166" mass="16875">MEPRHSTAPVRRGPLLAQATPASMDIGLIGGTCPSNRHAPIGGEGSLRLAAAAEVGAVPRSPIPAPVGRQQIHTFTRAPPPALTAADNDPCDDGAAAAPAAAAAAAAALRPRQKAHSCCSLPKTPAIGSIRPRKSNSTGLLPPVVLCFPVPIFDRFITSAGTRVAY</sequence>
<dbReference type="EMBL" id="JBGNUJ010000002">
    <property type="protein sequence ID" value="KAL3964060.1"/>
    <property type="molecule type" value="Genomic_DNA"/>
</dbReference>
<evidence type="ECO:0000313" key="1">
    <source>
        <dbReference type="EMBL" id="KAL3964060.1"/>
    </source>
</evidence>
<comment type="caution">
    <text evidence="1">The sequence shown here is derived from an EMBL/GenBank/DDBJ whole genome shotgun (WGS) entry which is preliminary data.</text>
</comment>
<reference evidence="1" key="1">
    <citation type="submission" date="2024-12" db="EMBL/GenBank/DDBJ databases">
        <title>Comparative genomics and development of molecular markers within Purpureocillium lilacinum and among Purpureocillium species.</title>
        <authorList>
            <person name="Yeh Z.-Y."/>
            <person name="Ni N.-T."/>
            <person name="Lo P.-H."/>
            <person name="Mushyakhwo K."/>
            <person name="Lin C.-F."/>
            <person name="Nai Y.-S."/>
        </authorList>
    </citation>
    <scope>NUCLEOTIDE SEQUENCE</scope>
    <source>
        <strain evidence="1">NCHU-NPUST-175</strain>
    </source>
</reference>
<dbReference type="Proteomes" id="UP001638806">
    <property type="component" value="Unassembled WGS sequence"/>
</dbReference>
<accession>A0ACC4E5Y5</accession>
<protein>
    <submittedName>
        <fullName evidence="1">Uncharacterized protein</fullName>
    </submittedName>
</protein>
<evidence type="ECO:0000313" key="2">
    <source>
        <dbReference type="Proteomes" id="UP001638806"/>
    </source>
</evidence>
<proteinExistence type="predicted"/>
<gene>
    <name evidence="1" type="ORF">ACCO45_001064</name>
</gene>
<name>A0ACC4E5Y5_PURLI</name>
<organism evidence="1 2">
    <name type="scientific">Purpureocillium lilacinum</name>
    <name type="common">Paecilomyces lilacinus</name>
    <dbReference type="NCBI Taxonomy" id="33203"/>
    <lineage>
        <taxon>Eukaryota</taxon>
        <taxon>Fungi</taxon>
        <taxon>Dikarya</taxon>
        <taxon>Ascomycota</taxon>
        <taxon>Pezizomycotina</taxon>
        <taxon>Sordariomycetes</taxon>
        <taxon>Hypocreomycetidae</taxon>
        <taxon>Hypocreales</taxon>
        <taxon>Ophiocordycipitaceae</taxon>
        <taxon>Purpureocillium</taxon>
    </lineage>
</organism>